<gene>
    <name evidence="2" type="ORF">DILT_LOCUS19271</name>
</gene>
<reference evidence="2 3" key="1">
    <citation type="submission" date="2018-11" db="EMBL/GenBank/DDBJ databases">
        <authorList>
            <consortium name="Pathogen Informatics"/>
        </authorList>
    </citation>
    <scope>NUCLEOTIDE SEQUENCE [LARGE SCALE GENOMIC DNA]</scope>
</reference>
<evidence type="ECO:0000313" key="2">
    <source>
        <dbReference type="EMBL" id="VDN44134.1"/>
    </source>
</evidence>
<proteinExistence type="predicted"/>
<accession>A0A3P7NM50</accession>
<feature type="region of interest" description="Disordered" evidence="1">
    <location>
        <begin position="1"/>
        <end position="66"/>
    </location>
</feature>
<dbReference type="AlphaFoldDB" id="A0A3P7NM50"/>
<dbReference type="Proteomes" id="UP000281553">
    <property type="component" value="Unassembled WGS sequence"/>
</dbReference>
<name>A0A3P7NM50_DIBLA</name>
<feature type="compositionally biased region" description="Low complexity" evidence="1">
    <location>
        <begin position="35"/>
        <end position="48"/>
    </location>
</feature>
<evidence type="ECO:0000313" key="3">
    <source>
        <dbReference type="Proteomes" id="UP000281553"/>
    </source>
</evidence>
<keyword evidence="3" id="KW-1185">Reference proteome</keyword>
<protein>
    <submittedName>
        <fullName evidence="2">Uncharacterized protein</fullName>
    </submittedName>
</protein>
<sequence>MQPAECAVEEAQRKQPADAIVTPIGLTSGQPADIPSSVPVPSAWPAAANGVSGGEKEEDDDGDDDDVVCMPFLTELSLPL</sequence>
<organism evidence="2 3">
    <name type="scientific">Dibothriocephalus latus</name>
    <name type="common">Fish tapeworm</name>
    <name type="synonym">Diphyllobothrium latum</name>
    <dbReference type="NCBI Taxonomy" id="60516"/>
    <lineage>
        <taxon>Eukaryota</taxon>
        <taxon>Metazoa</taxon>
        <taxon>Spiralia</taxon>
        <taxon>Lophotrochozoa</taxon>
        <taxon>Platyhelminthes</taxon>
        <taxon>Cestoda</taxon>
        <taxon>Eucestoda</taxon>
        <taxon>Diphyllobothriidea</taxon>
        <taxon>Diphyllobothriidae</taxon>
        <taxon>Dibothriocephalus</taxon>
    </lineage>
</organism>
<evidence type="ECO:0000256" key="1">
    <source>
        <dbReference type="SAM" id="MobiDB-lite"/>
    </source>
</evidence>
<feature type="compositionally biased region" description="Acidic residues" evidence="1">
    <location>
        <begin position="56"/>
        <end position="66"/>
    </location>
</feature>
<dbReference type="EMBL" id="UYRU01110332">
    <property type="protein sequence ID" value="VDN44134.1"/>
    <property type="molecule type" value="Genomic_DNA"/>
</dbReference>